<organism evidence="1 2">
    <name type="scientific">Agitococcus lubricus</name>
    <dbReference type="NCBI Taxonomy" id="1077255"/>
    <lineage>
        <taxon>Bacteria</taxon>
        <taxon>Pseudomonadati</taxon>
        <taxon>Pseudomonadota</taxon>
        <taxon>Gammaproteobacteria</taxon>
        <taxon>Moraxellales</taxon>
        <taxon>Moraxellaceae</taxon>
        <taxon>Agitococcus</taxon>
    </lineage>
</organism>
<feature type="non-terminal residue" evidence="1">
    <location>
        <position position="42"/>
    </location>
</feature>
<name>A0A2T5IL68_9GAMM</name>
<sequence length="42" mass="4641">MLSNVALAVRRSARAVTLNHPNRMGCTVYRKVVTRTEPDSLG</sequence>
<accession>A0A2T5IL68</accession>
<dbReference type="EMBL" id="QAON01000059">
    <property type="protein sequence ID" value="PTQ84571.1"/>
    <property type="molecule type" value="Genomic_DNA"/>
</dbReference>
<evidence type="ECO:0000313" key="1">
    <source>
        <dbReference type="EMBL" id="PTQ84571.1"/>
    </source>
</evidence>
<dbReference type="Proteomes" id="UP000244223">
    <property type="component" value="Unassembled WGS sequence"/>
</dbReference>
<keyword evidence="2" id="KW-1185">Reference proteome</keyword>
<proteinExistence type="predicted"/>
<protein>
    <submittedName>
        <fullName evidence="1">Uncharacterized protein</fullName>
    </submittedName>
</protein>
<gene>
    <name evidence="1" type="ORF">C8N29_1591</name>
</gene>
<dbReference type="AlphaFoldDB" id="A0A2T5IL68"/>
<reference evidence="1 2" key="1">
    <citation type="submission" date="2018-04" db="EMBL/GenBank/DDBJ databases">
        <title>Genomic Encyclopedia of Archaeal and Bacterial Type Strains, Phase II (KMG-II): from individual species to whole genera.</title>
        <authorList>
            <person name="Goeker M."/>
        </authorList>
    </citation>
    <scope>NUCLEOTIDE SEQUENCE [LARGE SCALE GENOMIC DNA]</scope>
    <source>
        <strain evidence="1 2">DSM 5822</strain>
    </source>
</reference>
<comment type="caution">
    <text evidence="1">The sequence shown here is derived from an EMBL/GenBank/DDBJ whole genome shotgun (WGS) entry which is preliminary data.</text>
</comment>
<evidence type="ECO:0000313" key="2">
    <source>
        <dbReference type="Proteomes" id="UP000244223"/>
    </source>
</evidence>